<accession>A0A0G4FRC4</accession>
<evidence type="ECO:0000256" key="1">
    <source>
        <dbReference type="ARBA" id="ARBA00012552"/>
    </source>
</evidence>
<evidence type="ECO:0000256" key="5">
    <source>
        <dbReference type="ARBA" id="ARBA00022840"/>
    </source>
</evidence>
<dbReference type="InterPro" id="IPR001650">
    <property type="entry name" value="Helicase_C-like"/>
</dbReference>
<keyword evidence="4" id="KW-0347">Helicase</keyword>
<dbReference type="VEuPathDB" id="CryptoDB:Cvel_18232"/>
<dbReference type="PROSITE" id="PS51194">
    <property type="entry name" value="HELICASE_CTER"/>
    <property type="match status" value="1"/>
</dbReference>
<dbReference type="GO" id="GO:0003724">
    <property type="term" value="F:RNA helicase activity"/>
    <property type="evidence" value="ECO:0007669"/>
    <property type="project" value="UniProtKB-EC"/>
</dbReference>
<dbReference type="Gene3D" id="3.40.50.300">
    <property type="entry name" value="P-loop containing nucleotide triphosphate hydrolases"/>
    <property type="match status" value="2"/>
</dbReference>
<feature type="region of interest" description="Disordered" evidence="6">
    <location>
        <begin position="1"/>
        <end position="147"/>
    </location>
</feature>
<name>A0A0G4FRC4_9ALVE</name>
<evidence type="ECO:0000256" key="4">
    <source>
        <dbReference type="ARBA" id="ARBA00022806"/>
    </source>
</evidence>
<reference evidence="9" key="1">
    <citation type="submission" date="2014-11" db="EMBL/GenBank/DDBJ databases">
        <authorList>
            <person name="Otto D Thomas"/>
            <person name="Naeem Raeece"/>
        </authorList>
    </citation>
    <scope>NUCLEOTIDE SEQUENCE</scope>
</reference>
<dbReference type="AlphaFoldDB" id="A0A0G4FRC4"/>
<feature type="domain" description="Helicase C-terminal" evidence="8">
    <location>
        <begin position="456"/>
        <end position="599"/>
    </location>
</feature>
<evidence type="ECO:0000259" key="7">
    <source>
        <dbReference type="PROSITE" id="PS51192"/>
    </source>
</evidence>
<dbReference type="InterPro" id="IPR027417">
    <property type="entry name" value="P-loop_NTPase"/>
</dbReference>
<feature type="region of interest" description="Disordered" evidence="6">
    <location>
        <begin position="592"/>
        <end position="645"/>
    </location>
</feature>
<feature type="compositionally biased region" description="Acidic residues" evidence="6">
    <location>
        <begin position="110"/>
        <end position="130"/>
    </location>
</feature>
<evidence type="ECO:0000256" key="6">
    <source>
        <dbReference type="SAM" id="MobiDB-lite"/>
    </source>
</evidence>
<dbReference type="GO" id="GO:0005524">
    <property type="term" value="F:ATP binding"/>
    <property type="evidence" value="ECO:0007669"/>
    <property type="project" value="UniProtKB-KW"/>
</dbReference>
<protein>
    <recommendedName>
        <fullName evidence="1">RNA helicase</fullName>
        <ecNumber evidence="1">3.6.4.13</ecNumber>
    </recommendedName>
</protein>
<dbReference type="CDD" id="cd00268">
    <property type="entry name" value="DEADc"/>
    <property type="match status" value="1"/>
</dbReference>
<dbReference type="InterPro" id="IPR011545">
    <property type="entry name" value="DEAD/DEAH_box_helicase_dom"/>
</dbReference>
<evidence type="ECO:0000256" key="2">
    <source>
        <dbReference type="ARBA" id="ARBA00022741"/>
    </source>
</evidence>
<organism evidence="9">
    <name type="scientific">Chromera velia CCMP2878</name>
    <dbReference type="NCBI Taxonomy" id="1169474"/>
    <lineage>
        <taxon>Eukaryota</taxon>
        <taxon>Sar</taxon>
        <taxon>Alveolata</taxon>
        <taxon>Colpodellida</taxon>
        <taxon>Chromeraceae</taxon>
        <taxon>Chromera</taxon>
    </lineage>
</organism>
<dbReference type="EMBL" id="CDMZ01000548">
    <property type="protein sequence ID" value="CEM16602.1"/>
    <property type="molecule type" value="Genomic_DNA"/>
</dbReference>
<feature type="compositionally biased region" description="Basic and acidic residues" evidence="6">
    <location>
        <begin position="20"/>
        <end position="58"/>
    </location>
</feature>
<dbReference type="EC" id="3.6.4.13" evidence="1"/>
<dbReference type="Pfam" id="PF00271">
    <property type="entry name" value="Helicase_C"/>
    <property type="match status" value="1"/>
</dbReference>
<dbReference type="SMART" id="SM00487">
    <property type="entry name" value="DEXDc"/>
    <property type="match status" value="1"/>
</dbReference>
<evidence type="ECO:0000313" key="9">
    <source>
        <dbReference type="EMBL" id="CEM16602.1"/>
    </source>
</evidence>
<evidence type="ECO:0000259" key="8">
    <source>
        <dbReference type="PROSITE" id="PS51194"/>
    </source>
</evidence>
<keyword evidence="2" id="KW-0547">Nucleotide-binding</keyword>
<dbReference type="SUPFAM" id="SSF52540">
    <property type="entry name" value="P-loop containing nucleoside triphosphate hydrolases"/>
    <property type="match status" value="1"/>
</dbReference>
<dbReference type="InterPro" id="IPR014001">
    <property type="entry name" value="Helicase_ATP-bd"/>
</dbReference>
<dbReference type="PANTHER" id="PTHR47958">
    <property type="entry name" value="ATP-DEPENDENT RNA HELICASE DBP3"/>
    <property type="match status" value="1"/>
</dbReference>
<keyword evidence="5" id="KW-0067">ATP-binding</keyword>
<keyword evidence="3" id="KW-0378">Hydrolase</keyword>
<dbReference type="SMART" id="SM00490">
    <property type="entry name" value="HELICc"/>
    <property type="match status" value="1"/>
</dbReference>
<dbReference type="GO" id="GO:0003676">
    <property type="term" value="F:nucleic acid binding"/>
    <property type="evidence" value="ECO:0007669"/>
    <property type="project" value="InterPro"/>
</dbReference>
<dbReference type="GO" id="GO:0016787">
    <property type="term" value="F:hydrolase activity"/>
    <property type="evidence" value="ECO:0007669"/>
    <property type="project" value="UniProtKB-KW"/>
</dbReference>
<dbReference type="InterPro" id="IPR044742">
    <property type="entry name" value="DEAD/DEAH_RhlB"/>
</dbReference>
<evidence type="ECO:0000256" key="3">
    <source>
        <dbReference type="ARBA" id="ARBA00022801"/>
    </source>
</evidence>
<feature type="domain" description="Helicase ATP-binding" evidence="7">
    <location>
        <begin position="211"/>
        <end position="399"/>
    </location>
</feature>
<dbReference type="Pfam" id="PF00270">
    <property type="entry name" value="DEAD"/>
    <property type="match status" value="1"/>
</dbReference>
<dbReference type="PROSITE" id="PS51192">
    <property type="entry name" value="HELICASE_ATP_BIND_1"/>
    <property type="match status" value="1"/>
</dbReference>
<gene>
    <name evidence="9" type="ORF">Cvel_18232</name>
</gene>
<dbReference type="CDD" id="cd18787">
    <property type="entry name" value="SF2_C_DEAD"/>
    <property type="match status" value="1"/>
</dbReference>
<proteinExistence type="predicted"/>
<feature type="non-terminal residue" evidence="9">
    <location>
        <position position="1"/>
    </location>
</feature>
<sequence>SERRSPSYGNAGCQRLKRSKVPEGERDENRLDPDDADRYGRDKDRQTERDTDRDRDRGGGSSSGRDLPSREHPGVCANSFASSFPKNGGGRSAADEAPPPPPAALQASLNDDDDDDENCDDDMEKDDMDFEEGRGTSNAPREKSVGAHFDRLQQLPVSAEIVGGNITQEEKEKSGILNAFDDAKDDLGDVLCANLSRGGFSRPTPVQAHSFRHVLAGRDMVVAAQTGCGKTLAFLLPVITALKREGPFFRPFFPGKNAQAGPIALILCPTRELCVQTNEQADALLKGTDLTSAAVYGGEALQTQVDQLSHAQTDILVATPGRLVDLTDTCKVSLMFVCKLILDEADVMFSLGLEKQLRIILDERDLPEASSRQTLLFSATFPAELRKMMEPMLRTPFLRLTVGSPGATKQIRQVVKEVDDQAKLSTCLVDIPAFLAAAQDQRASIEANSASASPSECAAALDGVPMKVIVFVGKRSQVTGVVKSLQTGGVPTGGLHGKQDQATRLEVVTDFRQGKFLVLVATSVAARGLDFPDIGLVVNYDLPDSVEQYTHRIGRTGRIGKEGLAISYFGKRDGRLRRPLVTALQNAGQVVPDFLAPPPEREMYGGGFGHHNRYGQPGHHGHGGGPYGRAPPPPPGPHGGYRRRY</sequence>